<proteinExistence type="predicted"/>
<reference evidence="2 3" key="1">
    <citation type="journal article" date="2017" name="Curr. Biol.">
        <title>The Evolution of Venom by Co-option of Single-Copy Genes.</title>
        <authorList>
            <person name="Martinson E.O."/>
            <person name="Mrinalini"/>
            <person name="Kelkar Y.D."/>
            <person name="Chang C.H."/>
            <person name="Werren J.H."/>
        </authorList>
    </citation>
    <scope>NUCLEOTIDE SEQUENCE [LARGE SCALE GENOMIC DNA]</scope>
    <source>
        <strain evidence="2 3">Alberta</strain>
        <tissue evidence="2">Whole body</tissue>
    </source>
</reference>
<feature type="coiled-coil region" evidence="1">
    <location>
        <begin position="125"/>
        <end position="152"/>
    </location>
</feature>
<dbReference type="AlphaFoldDB" id="A0A232FBK0"/>
<protein>
    <submittedName>
        <fullName evidence="2">Uncharacterized protein</fullName>
    </submittedName>
</protein>
<evidence type="ECO:0000313" key="2">
    <source>
        <dbReference type="EMBL" id="OXU27707.1"/>
    </source>
</evidence>
<gene>
    <name evidence="2" type="ORF">TSAR_015468</name>
</gene>
<evidence type="ECO:0000313" key="3">
    <source>
        <dbReference type="Proteomes" id="UP000215335"/>
    </source>
</evidence>
<comment type="caution">
    <text evidence="2">The sequence shown here is derived from an EMBL/GenBank/DDBJ whole genome shotgun (WGS) entry which is preliminary data.</text>
</comment>
<dbReference type="Proteomes" id="UP000215335">
    <property type="component" value="Unassembled WGS sequence"/>
</dbReference>
<accession>A0A232FBK0</accession>
<dbReference type="EMBL" id="NNAY01000553">
    <property type="protein sequence ID" value="OXU27707.1"/>
    <property type="molecule type" value="Genomic_DNA"/>
</dbReference>
<evidence type="ECO:0000256" key="1">
    <source>
        <dbReference type="SAM" id="Coils"/>
    </source>
</evidence>
<sequence length="316" mass="36906">MNLESEIFKITCDLYNNLHFSKNSIHFIIDLLRTFIKDIYNHFLLKQLENRVLKVLSADITNHIRSTFEKETGLDLSINNKTYKVYFITNLVLGDNLGQNEILGFVKSFVNTPCCRMCEADGRQIKSLTCEKNELLRNAEKYENYFENLNYRWKGVTEKCIFNNIRDFNVVQNSSVDIMHDVFEGVANKVMAQIILKLVEVKCIKIEYINAKLRTIDFQFENTNVPIDIRLDYVKLYKRLRMSASESLCFTRYFGLIVGNAIVEDHVVWPLYSSLRGIIDIVTSPTITEECFLHLNALIKELNSLYIDLFDKMVQL</sequence>
<keyword evidence="1" id="KW-0175">Coiled coil</keyword>
<organism evidence="2 3">
    <name type="scientific">Trichomalopsis sarcophagae</name>
    <dbReference type="NCBI Taxonomy" id="543379"/>
    <lineage>
        <taxon>Eukaryota</taxon>
        <taxon>Metazoa</taxon>
        <taxon>Ecdysozoa</taxon>
        <taxon>Arthropoda</taxon>
        <taxon>Hexapoda</taxon>
        <taxon>Insecta</taxon>
        <taxon>Pterygota</taxon>
        <taxon>Neoptera</taxon>
        <taxon>Endopterygota</taxon>
        <taxon>Hymenoptera</taxon>
        <taxon>Apocrita</taxon>
        <taxon>Proctotrupomorpha</taxon>
        <taxon>Chalcidoidea</taxon>
        <taxon>Pteromalidae</taxon>
        <taxon>Pteromalinae</taxon>
        <taxon>Trichomalopsis</taxon>
    </lineage>
</organism>
<name>A0A232FBK0_9HYME</name>
<keyword evidence="3" id="KW-1185">Reference proteome</keyword>